<evidence type="ECO:0000313" key="2">
    <source>
        <dbReference type="Proteomes" id="UP000308199"/>
    </source>
</evidence>
<dbReference type="OrthoDB" id="191139at2759"/>
<proteinExistence type="predicted"/>
<gene>
    <name evidence="1" type="ORF">EW145_g7563</name>
</gene>
<sequence length="69" mass="7932">MTPYKGAVTQLYAATAPEIEKNGWRGEYFVPYAKRTQPSKLAMDEKLAEELWTFSENMVREKCGSLEIK</sequence>
<evidence type="ECO:0000313" key="1">
    <source>
        <dbReference type="EMBL" id="THG97704.1"/>
    </source>
</evidence>
<protein>
    <submittedName>
        <fullName evidence="1">Uncharacterized protein</fullName>
    </submittedName>
</protein>
<dbReference type="Proteomes" id="UP000308199">
    <property type="component" value="Unassembled WGS sequence"/>
</dbReference>
<organism evidence="1 2">
    <name type="scientific">Phellinidium pouzarii</name>
    <dbReference type="NCBI Taxonomy" id="167371"/>
    <lineage>
        <taxon>Eukaryota</taxon>
        <taxon>Fungi</taxon>
        <taxon>Dikarya</taxon>
        <taxon>Basidiomycota</taxon>
        <taxon>Agaricomycotina</taxon>
        <taxon>Agaricomycetes</taxon>
        <taxon>Hymenochaetales</taxon>
        <taxon>Hymenochaetaceae</taxon>
        <taxon>Phellinidium</taxon>
    </lineage>
</organism>
<dbReference type="EMBL" id="SGPK01000783">
    <property type="protein sequence ID" value="THG97704.1"/>
    <property type="molecule type" value="Genomic_DNA"/>
</dbReference>
<dbReference type="Gene3D" id="3.40.50.720">
    <property type="entry name" value="NAD(P)-binding Rossmann-like Domain"/>
    <property type="match status" value="1"/>
</dbReference>
<reference evidence="1 2" key="1">
    <citation type="submission" date="2019-02" db="EMBL/GenBank/DDBJ databases">
        <title>Genome sequencing of the rare red list fungi Phellinidium pouzarii.</title>
        <authorList>
            <person name="Buettner E."/>
            <person name="Kellner H."/>
        </authorList>
    </citation>
    <scope>NUCLEOTIDE SEQUENCE [LARGE SCALE GENOMIC DNA]</scope>
    <source>
        <strain evidence="1 2">DSM 108285</strain>
    </source>
</reference>
<keyword evidence="2" id="KW-1185">Reference proteome</keyword>
<name>A0A4S4KHE2_9AGAM</name>
<dbReference type="AlphaFoldDB" id="A0A4S4KHE2"/>
<comment type="caution">
    <text evidence="1">The sequence shown here is derived from an EMBL/GenBank/DDBJ whole genome shotgun (WGS) entry which is preliminary data.</text>
</comment>
<accession>A0A4S4KHE2</accession>